<comment type="caution">
    <text evidence="1">The sequence shown here is derived from an EMBL/GenBank/DDBJ whole genome shotgun (WGS) entry which is preliminary data.</text>
</comment>
<accession>A0A2R9SP36</accession>
<name>A0A2R9SP36_9BACL</name>
<keyword evidence="2" id="KW-1185">Reference proteome</keyword>
<reference evidence="1 2" key="1">
    <citation type="journal article" date="2010" name="BMC Genomics">
        <title>Genome sequence of the pattern forming Paenibacillus vortex bacterium reveals potential for thriving in complex environments.</title>
        <authorList>
            <person name="Sirota-Madi A."/>
            <person name="Olender T."/>
            <person name="Helman Y."/>
            <person name="Ingham C."/>
            <person name="Brainis I."/>
            <person name="Roth D."/>
            <person name="Hagi E."/>
            <person name="Brodsky L."/>
            <person name="Leshkowitz D."/>
            <person name="Galatenko V."/>
            <person name="Nikolaev V."/>
            <person name="Mugasimangalam R.C."/>
            <person name="Bransburg-Zabary S."/>
            <person name="Gutnick D.L."/>
            <person name="Lancet D."/>
            <person name="Ben-Jacob E."/>
        </authorList>
    </citation>
    <scope>NUCLEOTIDE SEQUENCE [LARGE SCALE GENOMIC DNA]</scope>
    <source>
        <strain evidence="1 2">V453</strain>
    </source>
</reference>
<dbReference type="Proteomes" id="UP000003094">
    <property type="component" value="Unassembled WGS sequence"/>
</dbReference>
<organism evidence="1 2">
    <name type="scientific">Paenibacillus vortex V453</name>
    <dbReference type="NCBI Taxonomy" id="715225"/>
    <lineage>
        <taxon>Bacteria</taxon>
        <taxon>Bacillati</taxon>
        <taxon>Bacillota</taxon>
        <taxon>Bacilli</taxon>
        <taxon>Bacillales</taxon>
        <taxon>Paenibacillaceae</taxon>
        <taxon>Paenibacillus</taxon>
    </lineage>
</organism>
<dbReference type="EMBL" id="ADHJ01000043">
    <property type="protein sequence ID" value="EFU39147.1"/>
    <property type="molecule type" value="Genomic_DNA"/>
</dbReference>
<dbReference type="AlphaFoldDB" id="A0A2R9SP36"/>
<sequence>MNHTPFAADFRDEQNGLILYLCEEFQYKDKEFENVHLHDSTMRNIIGIMEL</sequence>
<dbReference type="KEGG" id="pvo:PVOR_26473"/>
<evidence type="ECO:0000313" key="2">
    <source>
        <dbReference type="Proteomes" id="UP000003094"/>
    </source>
</evidence>
<evidence type="ECO:0000313" key="1">
    <source>
        <dbReference type="EMBL" id="EFU39147.1"/>
    </source>
</evidence>
<proteinExistence type="predicted"/>
<gene>
    <name evidence="1" type="ORF">PVOR_26473</name>
</gene>
<protein>
    <submittedName>
        <fullName evidence="1">Uncharacterized protein</fullName>
    </submittedName>
</protein>